<dbReference type="EMBL" id="BDJL01000007">
    <property type="protein sequence ID" value="GAV24385.1"/>
    <property type="molecule type" value="Genomic_DNA"/>
</dbReference>
<dbReference type="Gene3D" id="1.10.10.10">
    <property type="entry name" value="Winged helix-like DNA-binding domain superfamily/Winged helix DNA-binding domain"/>
    <property type="match status" value="1"/>
</dbReference>
<dbReference type="InterPro" id="IPR000847">
    <property type="entry name" value="LysR_HTH_N"/>
</dbReference>
<evidence type="ECO:0000259" key="1">
    <source>
        <dbReference type="Pfam" id="PF00126"/>
    </source>
</evidence>
<name>A0A1L8CZL8_9THEO</name>
<dbReference type="Proteomes" id="UP000187338">
    <property type="component" value="Unassembled WGS sequence"/>
</dbReference>
<dbReference type="InterPro" id="IPR036390">
    <property type="entry name" value="WH_DNA-bd_sf"/>
</dbReference>
<keyword evidence="3" id="KW-1185">Reference proteome</keyword>
<dbReference type="PANTHER" id="PTHR30432:SF1">
    <property type="entry name" value="DNA-BINDING TRANSCRIPTIONAL DUAL REGULATOR MODE"/>
    <property type="match status" value="1"/>
</dbReference>
<feature type="domain" description="HTH lysR-type" evidence="1">
    <location>
        <begin position="24"/>
        <end position="83"/>
    </location>
</feature>
<dbReference type="InterPro" id="IPR051815">
    <property type="entry name" value="Molybdate_resp_trans_reg"/>
</dbReference>
<evidence type="ECO:0000313" key="2">
    <source>
        <dbReference type="EMBL" id="GAV24385.1"/>
    </source>
</evidence>
<dbReference type="Pfam" id="PF00126">
    <property type="entry name" value="HTH_1"/>
    <property type="match status" value="1"/>
</dbReference>
<dbReference type="PANTHER" id="PTHR30432">
    <property type="entry name" value="TRANSCRIPTIONAL REGULATOR MODE"/>
    <property type="match status" value="1"/>
</dbReference>
<dbReference type="GO" id="GO:0003700">
    <property type="term" value="F:DNA-binding transcription factor activity"/>
    <property type="evidence" value="ECO:0007669"/>
    <property type="project" value="InterPro"/>
</dbReference>
<organism evidence="2 3">
    <name type="scientific">Carboxydothermus islandicus</name>
    <dbReference type="NCBI Taxonomy" id="661089"/>
    <lineage>
        <taxon>Bacteria</taxon>
        <taxon>Bacillati</taxon>
        <taxon>Bacillota</taxon>
        <taxon>Clostridia</taxon>
        <taxon>Thermoanaerobacterales</taxon>
        <taxon>Thermoanaerobacteraceae</taxon>
        <taxon>Carboxydothermus</taxon>
    </lineage>
</organism>
<dbReference type="InterPro" id="IPR036388">
    <property type="entry name" value="WH-like_DNA-bd_sf"/>
</dbReference>
<dbReference type="SUPFAM" id="SSF46785">
    <property type="entry name" value="Winged helix' DNA-binding domain"/>
    <property type="match status" value="1"/>
</dbReference>
<evidence type="ECO:0000313" key="3">
    <source>
        <dbReference type="Proteomes" id="UP000187338"/>
    </source>
</evidence>
<gene>
    <name evidence="2" type="ORF">ciss_03180</name>
</gene>
<dbReference type="AlphaFoldDB" id="A0A1L8CZL8"/>
<accession>A0A1L8CZL8</accession>
<comment type="caution">
    <text evidence="2">The sequence shown here is derived from an EMBL/GenBank/DDBJ whole genome shotgun (WGS) entry which is preliminary data.</text>
</comment>
<dbReference type="STRING" id="661089.ciss_03180"/>
<protein>
    <submittedName>
        <fullName evidence="2">Molybdenum transporter</fullName>
    </submittedName>
</protein>
<reference evidence="3" key="1">
    <citation type="submission" date="2016-12" db="EMBL/GenBank/DDBJ databases">
        <title>Draft Genome Sequences od Carboxydothermus pertinax and islandicus, Hydrogenogenic Carboxydotrophic Bacteria.</title>
        <authorList>
            <person name="Fukuyama Y."/>
            <person name="Ohmae K."/>
            <person name="Yoneda Y."/>
            <person name="Yoshida T."/>
            <person name="Sako Y."/>
        </authorList>
    </citation>
    <scope>NUCLEOTIDE SEQUENCE [LARGE SCALE GENOMIC DNA]</scope>
    <source>
        <strain evidence="3">SET</strain>
    </source>
</reference>
<dbReference type="RefSeq" id="WP_075864697.1">
    <property type="nucleotide sequence ID" value="NZ_BDJL01000007.1"/>
</dbReference>
<sequence>MRLRSKLWIVTDEGEKLFGDGPYRLLLGVQKTGSLKKAADEQKMAYSKAYMLIKALEQRLGIKLLNFYKGGKGGGRAELTGDGLKLLEKYGEFRKRAQDYLDELFAAYFKEE</sequence>
<proteinExistence type="predicted"/>